<organism evidence="2 3">
    <name type="scientific">Linum trigynum</name>
    <dbReference type="NCBI Taxonomy" id="586398"/>
    <lineage>
        <taxon>Eukaryota</taxon>
        <taxon>Viridiplantae</taxon>
        <taxon>Streptophyta</taxon>
        <taxon>Embryophyta</taxon>
        <taxon>Tracheophyta</taxon>
        <taxon>Spermatophyta</taxon>
        <taxon>Magnoliopsida</taxon>
        <taxon>eudicotyledons</taxon>
        <taxon>Gunneridae</taxon>
        <taxon>Pentapetalae</taxon>
        <taxon>rosids</taxon>
        <taxon>fabids</taxon>
        <taxon>Malpighiales</taxon>
        <taxon>Linaceae</taxon>
        <taxon>Linum</taxon>
    </lineage>
</organism>
<feature type="transmembrane region" description="Helical" evidence="1">
    <location>
        <begin position="180"/>
        <end position="200"/>
    </location>
</feature>
<dbReference type="EMBL" id="OZ034816">
    <property type="protein sequence ID" value="CAL1377172.1"/>
    <property type="molecule type" value="Genomic_DNA"/>
</dbReference>
<dbReference type="InterPro" id="IPR036242">
    <property type="entry name" value="Agglutinin_dom_sf"/>
</dbReference>
<evidence type="ECO:0000256" key="1">
    <source>
        <dbReference type="SAM" id="Phobius"/>
    </source>
</evidence>
<keyword evidence="1" id="KW-0472">Membrane</keyword>
<name>A0AAV2DUC2_9ROSI</name>
<evidence type="ECO:0000313" key="3">
    <source>
        <dbReference type="Proteomes" id="UP001497516"/>
    </source>
</evidence>
<evidence type="ECO:0000313" key="2">
    <source>
        <dbReference type="EMBL" id="CAL1377172.1"/>
    </source>
</evidence>
<sequence>MAEAFRRLPKYVVLRSRRCTNYRNYLQFLWNDDEFGGGYHKAMGAIRDLEVVSPFVKLEVVPSATNPSWAVHLLCSCNNKYLEVVRHKDTDLMYVSATADRPVDDPNVSSSTMFNLSFKHPAVVALHHGGTDRLVAISAATGVAMAVPTTEGEYFEYFPWESHEEKMKAKDKENKTLSDVLYLIILLVALYVLMLIGGVMG</sequence>
<dbReference type="AlphaFoldDB" id="A0AAV2DUC2"/>
<proteinExistence type="predicted"/>
<reference evidence="2 3" key="1">
    <citation type="submission" date="2024-04" db="EMBL/GenBank/DDBJ databases">
        <authorList>
            <person name="Fracassetti M."/>
        </authorList>
    </citation>
    <scope>NUCLEOTIDE SEQUENCE [LARGE SCALE GENOMIC DNA]</scope>
</reference>
<keyword evidence="1" id="KW-0812">Transmembrane</keyword>
<dbReference type="Gene3D" id="2.80.10.50">
    <property type="match status" value="1"/>
</dbReference>
<dbReference type="SUPFAM" id="SSF50382">
    <property type="entry name" value="Agglutinin"/>
    <property type="match status" value="1"/>
</dbReference>
<accession>A0AAV2DUC2</accession>
<dbReference type="PANTHER" id="PTHR39244">
    <property type="entry name" value="NATTERIN-4"/>
    <property type="match status" value="1"/>
</dbReference>
<keyword evidence="1" id="KW-1133">Transmembrane helix</keyword>
<dbReference type="Proteomes" id="UP001497516">
    <property type="component" value="Chromosome 3"/>
</dbReference>
<dbReference type="PANTHER" id="PTHR39244:SF5">
    <property type="entry name" value="NATTERIN-3-LIKE"/>
    <property type="match status" value="1"/>
</dbReference>
<gene>
    <name evidence="2" type="ORF">LTRI10_LOCUS18842</name>
</gene>
<dbReference type="InterPro" id="IPR053237">
    <property type="entry name" value="Natterin_C"/>
</dbReference>
<protein>
    <submittedName>
        <fullName evidence="2">Uncharacterized protein</fullName>
    </submittedName>
</protein>
<keyword evidence="3" id="KW-1185">Reference proteome</keyword>